<organism evidence="4 5">
    <name type="scientific">Paenibacillus tianjinensis</name>
    <dbReference type="NCBI Taxonomy" id="2810347"/>
    <lineage>
        <taxon>Bacteria</taxon>
        <taxon>Bacillati</taxon>
        <taxon>Bacillota</taxon>
        <taxon>Bacilli</taxon>
        <taxon>Bacillales</taxon>
        <taxon>Paenibacillaceae</taxon>
        <taxon>Paenibacillus</taxon>
    </lineage>
</organism>
<feature type="domain" description="3-octaprenyl-4-hydroxybenzoate carboxy-lyase-like C-terminal" evidence="3">
    <location>
        <begin position="323"/>
        <end position="444"/>
    </location>
</feature>
<name>A0ABX7LBY6_9BACL</name>
<evidence type="ECO:0000313" key="5">
    <source>
        <dbReference type="Proteomes" id="UP000663452"/>
    </source>
</evidence>
<dbReference type="RefSeq" id="WP_206101894.1">
    <property type="nucleotide sequence ID" value="NZ_CP070969.1"/>
</dbReference>
<dbReference type="SUPFAM" id="SSF50475">
    <property type="entry name" value="FMN-binding split barrel"/>
    <property type="match status" value="1"/>
</dbReference>
<evidence type="ECO:0000259" key="3">
    <source>
        <dbReference type="Pfam" id="PF20696"/>
    </source>
</evidence>
<keyword evidence="5" id="KW-1185">Reference proteome</keyword>
<evidence type="ECO:0000259" key="2">
    <source>
        <dbReference type="Pfam" id="PF20695"/>
    </source>
</evidence>
<dbReference type="Pfam" id="PF20695">
    <property type="entry name" value="UbiD_N"/>
    <property type="match status" value="1"/>
</dbReference>
<evidence type="ECO:0000313" key="4">
    <source>
        <dbReference type="EMBL" id="QSF44308.1"/>
    </source>
</evidence>
<sequence>MGYGNLRQWIEQLRKDKDLAVIETQVDPYLELPEIHRRVAREEGPALLFTNVKGTPFPVATNLFGTAMRVERAFGSRPEQLVKALMGAAETLLPPTLTSLWKEKALIFDLLKVGTKHVPQGEAPVLGVCRTSDPLRELPPVTSWQEAEGSYITLPLVYTESLSNPQKHNLGMHRIQIIDDNTAGIHWQMHKGAGLYHQETEIQGEALPVSVFIGGPPALIAAASAPGPAWLPDLVFASIVLGGKLPMVKDPLGGHSIPAEAEFALRGLVSPYGQSQAGAFANNDKYNFPQHTAPIMHVQRMWHRKDAIYPATIAVTPREENYYLVDFLQQVLSPVHHLAMPSVHAFWTYSESGPDGVAAAVVQDSSPQDALGTAFRILGERQLSVCRFLLLTSEPTAFSDFPKLLETVLERFNPGTDLHVFRSTARVRLEPVERAPGPDSQAVIIGIGPAVRELPRTFTEGLLPGITEAIPYCGGCLIVSGASYEEDPDLPVRLNTALRERNTAWPLVIMVDHAAEAVRTQTSFLWTVFTRFNPADDIYAEAEVKQHHIGYKLPIVIDARMKSGDDEEQSTCTSTLDMVDRNWSSYFRQG</sequence>
<dbReference type="EMBL" id="CP070969">
    <property type="protein sequence ID" value="QSF44308.1"/>
    <property type="molecule type" value="Genomic_DNA"/>
</dbReference>
<evidence type="ECO:0000259" key="1">
    <source>
        <dbReference type="Pfam" id="PF01977"/>
    </source>
</evidence>
<dbReference type="InterPro" id="IPR048304">
    <property type="entry name" value="UbiD_Rift_dom"/>
</dbReference>
<dbReference type="Gene3D" id="3.40.1670.10">
    <property type="entry name" value="UbiD C-terminal domain-like"/>
    <property type="match status" value="1"/>
</dbReference>
<dbReference type="InterPro" id="IPR049381">
    <property type="entry name" value="UbiD-like_C"/>
</dbReference>
<proteinExistence type="predicted"/>
<reference evidence="4 5" key="1">
    <citation type="submission" date="2021-02" db="EMBL/GenBank/DDBJ databases">
        <title>Paenibacillus tianjinensis sp. nov.</title>
        <authorList>
            <person name="Liu H."/>
        </authorList>
    </citation>
    <scope>NUCLEOTIDE SEQUENCE [LARGE SCALE GENOMIC DNA]</scope>
    <source>
        <strain evidence="4 5">TB2019</strain>
    </source>
</reference>
<dbReference type="Proteomes" id="UP000663452">
    <property type="component" value="Chromosome"/>
</dbReference>
<dbReference type="PANTHER" id="PTHR30108">
    <property type="entry name" value="3-OCTAPRENYL-4-HYDROXYBENZOATE CARBOXY-LYASE-RELATED"/>
    <property type="match status" value="1"/>
</dbReference>
<dbReference type="Pfam" id="PF01977">
    <property type="entry name" value="UbiD"/>
    <property type="match status" value="1"/>
</dbReference>
<accession>A0ABX7LBY6</accession>
<dbReference type="InterPro" id="IPR002830">
    <property type="entry name" value="UbiD"/>
</dbReference>
<dbReference type="SUPFAM" id="SSF143968">
    <property type="entry name" value="UbiD C-terminal domain-like"/>
    <property type="match status" value="2"/>
</dbReference>
<dbReference type="PANTHER" id="PTHR30108:SF7">
    <property type="entry name" value="3-POLYPRENYL-4-HYDROXYBENZOATE DECARBOXYLASE"/>
    <property type="match status" value="1"/>
</dbReference>
<dbReference type="Pfam" id="PF20696">
    <property type="entry name" value="UbiD_C"/>
    <property type="match status" value="1"/>
</dbReference>
<dbReference type="InterPro" id="IPR049383">
    <property type="entry name" value="UbiD-like_N"/>
</dbReference>
<feature type="domain" description="3-octaprenyl-4-hydroxybenzoate carboxy-lyase-like N-terminal" evidence="2">
    <location>
        <begin position="10"/>
        <end position="86"/>
    </location>
</feature>
<protein>
    <submittedName>
        <fullName evidence="4">UbiD family decarboxylase</fullName>
    </submittedName>
</protein>
<gene>
    <name evidence="4" type="ORF">JRJ22_24325</name>
</gene>
<feature type="domain" description="3-octaprenyl-4-hydroxybenzoate carboxy-lyase-like Rift-related" evidence="1">
    <location>
        <begin position="118"/>
        <end position="314"/>
    </location>
</feature>